<feature type="region of interest" description="Disordered" evidence="3">
    <location>
        <begin position="46"/>
        <end position="90"/>
    </location>
</feature>
<keyword evidence="6" id="KW-1185">Reference proteome</keyword>
<evidence type="ECO:0000259" key="4">
    <source>
        <dbReference type="PROSITE" id="PS50174"/>
    </source>
</evidence>
<dbReference type="AlphaFoldDB" id="A0A5J9T6I5"/>
<proteinExistence type="predicted"/>
<dbReference type="InterPro" id="IPR045166">
    <property type="entry name" value="Spp2-like"/>
</dbReference>
<reference evidence="5 6" key="1">
    <citation type="journal article" date="2019" name="Sci. Rep.">
        <title>A high-quality genome of Eragrostis curvula grass provides insights into Poaceae evolution and supports new strategies to enhance forage quality.</title>
        <authorList>
            <person name="Carballo J."/>
            <person name="Santos B.A.C.M."/>
            <person name="Zappacosta D."/>
            <person name="Garbus I."/>
            <person name="Selva J.P."/>
            <person name="Gallo C.A."/>
            <person name="Diaz A."/>
            <person name="Albertini E."/>
            <person name="Caccamo M."/>
            <person name="Echenique V."/>
        </authorList>
    </citation>
    <scope>NUCLEOTIDE SEQUENCE [LARGE SCALE GENOMIC DNA]</scope>
    <source>
        <strain evidence="6">cv. Victoria</strain>
        <tissue evidence="5">Leaf</tissue>
    </source>
</reference>
<comment type="subcellular location">
    <subcellularLocation>
        <location evidence="1">Nucleus</location>
    </subcellularLocation>
</comment>
<dbReference type="GO" id="GO:0000398">
    <property type="term" value="P:mRNA splicing, via spliceosome"/>
    <property type="evidence" value="ECO:0007669"/>
    <property type="project" value="InterPro"/>
</dbReference>
<dbReference type="PANTHER" id="PTHR15818">
    <property type="entry name" value="G PATCH AND KOW-CONTAINING"/>
    <property type="match status" value="1"/>
</dbReference>
<protein>
    <recommendedName>
        <fullName evidence="4">G-patch domain-containing protein</fullName>
    </recommendedName>
</protein>
<evidence type="ECO:0000313" key="6">
    <source>
        <dbReference type="Proteomes" id="UP000324897"/>
    </source>
</evidence>
<name>A0A5J9T6I5_9POAL</name>
<dbReference type="Proteomes" id="UP000324897">
    <property type="component" value="Unassembled WGS sequence"/>
</dbReference>
<dbReference type="GO" id="GO:0003676">
    <property type="term" value="F:nucleic acid binding"/>
    <property type="evidence" value="ECO:0007669"/>
    <property type="project" value="InterPro"/>
</dbReference>
<gene>
    <name evidence="5" type="ORF">EJB05_49811</name>
</gene>
<accession>A0A5J9T6I5</accession>
<dbReference type="SMART" id="SM00443">
    <property type="entry name" value="G_patch"/>
    <property type="match status" value="1"/>
</dbReference>
<evidence type="ECO:0000256" key="3">
    <source>
        <dbReference type="SAM" id="MobiDB-lite"/>
    </source>
</evidence>
<dbReference type="Gramene" id="TVU06588">
    <property type="protein sequence ID" value="TVU06588"/>
    <property type="gene ID" value="EJB05_49811"/>
</dbReference>
<dbReference type="OrthoDB" id="5577072at2759"/>
<keyword evidence="2" id="KW-0539">Nucleus</keyword>
<dbReference type="InterPro" id="IPR026822">
    <property type="entry name" value="Spp2/MOS2_G-patch"/>
</dbReference>
<dbReference type="Pfam" id="PF12656">
    <property type="entry name" value="G-patch_2"/>
    <property type="match status" value="1"/>
</dbReference>
<dbReference type="PANTHER" id="PTHR15818:SF2">
    <property type="entry name" value="G-PATCH DOMAIN AND KOW MOTIFS-CONTAINING PROTEIN"/>
    <property type="match status" value="1"/>
</dbReference>
<dbReference type="InterPro" id="IPR000467">
    <property type="entry name" value="G_patch_dom"/>
</dbReference>
<feature type="non-terminal residue" evidence="5">
    <location>
        <position position="1"/>
    </location>
</feature>
<evidence type="ECO:0000256" key="1">
    <source>
        <dbReference type="ARBA" id="ARBA00004123"/>
    </source>
</evidence>
<dbReference type="GO" id="GO:0005681">
    <property type="term" value="C:spliceosomal complex"/>
    <property type="evidence" value="ECO:0007669"/>
    <property type="project" value="TreeGrafter"/>
</dbReference>
<dbReference type="EMBL" id="RWGY01000051">
    <property type="protein sequence ID" value="TVU06588.1"/>
    <property type="molecule type" value="Genomic_DNA"/>
</dbReference>
<organism evidence="5 6">
    <name type="scientific">Eragrostis curvula</name>
    <name type="common">weeping love grass</name>
    <dbReference type="NCBI Taxonomy" id="38414"/>
    <lineage>
        <taxon>Eukaryota</taxon>
        <taxon>Viridiplantae</taxon>
        <taxon>Streptophyta</taxon>
        <taxon>Embryophyta</taxon>
        <taxon>Tracheophyta</taxon>
        <taxon>Spermatophyta</taxon>
        <taxon>Magnoliopsida</taxon>
        <taxon>Liliopsida</taxon>
        <taxon>Poales</taxon>
        <taxon>Poaceae</taxon>
        <taxon>PACMAD clade</taxon>
        <taxon>Chloridoideae</taxon>
        <taxon>Eragrostideae</taxon>
        <taxon>Eragrostidinae</taxon>
        <taxon>Eragrostis</taxon>
    </lineage>
</organism>
<dbReference type="PROSITE" id="PS50174">
    <property type="entry name" value="G_PATCH"/>
    <property type="match status" value="1"/>
</dbReference>
<sequence length="187" mass="20229">MEEKKPLSFAIACKPLRPPRPPSCLAAGDDEDAAAPLARLYITEFDPSQTLTASPSAAAPRGITPIPNREPAPPQAATDGRGGNPMLRRYREDMAALPEHGGMDEYRNVPVEGFGAALLGAYGWSEGKGIGRNNTKGDAKVAEFGRRLAGTQGLGYSPSQADPMRNRYAKWLGNYQMLSVEEIQRWT</sequence>
<comment type="caution">
    <text evidence="5">The sequence shown here is derived from an EMBL/GenBank/DDBJ whole genome shotgun (WGS) entry which is preliminary data.</text>
</comment>
<feature type="compositionally biased region" description="Polar residues" evidence="3">
    <location>
        <begin position="46"/>
        <end position="55"/>
    </location>
</feature>
<evidence type="ECO:0000313" key="5">
    <source>
        <dbReference type="EMBL" id="TVU06588.1"/>
    </source>
</evidence>
<evidence type="ECO:0000256" key="2">
    <source>
        <dbReference type="ARBA" id="ARBA00023242"/>
    </source>
</evidence>
<feature type="domain" description="G-patch" evidence="4">
    <location>
        <begin position="111"/>
        <end position="159"/>
    </location>
</feature>